<dbReference type="SUPFAM" id="SSF74653">
    <property type="entry name" value="TolA/TonB C-terminal domain"/>
    <property type="match status" value="1"/>
</dbReference>
<keyword evidence="3 10" id="KW-0813">Transport</keyword>
<dbReference type="RefSeq" id="WP_019441393.1">
    <property type="nucleotide sequence ID" value="NZ_ALOE01000017.1"/>
</dbReference>
<dbReference type="Proteomes" id="UP000327424">
    <property type="component" value="Chromosome"/>
</dbReference>
<reference evidence="12 13" key="1">
    <citation type="submission" date="2019-09" db="EMBL/GenBank/DDBJ databases">
        <title>Hybrid Assembly of the complete Genome of the Deep-Sea Bacterium Moritella marina from long Nanopore and Illumina reads.</title>
        <authorList>
            <person name="Magin S."/>
            <person name="Georgoulis A."/>
            <person name="Papadimitriou K."/>
            <person name="Iliakis G."/>
            <person name="Vorgias C.E."/>
        </authorList>
    </citation>
    <scope>NUCLEOTIDE SEQUENCE [LARGE SCALE GENOMIC DNA]</scope>
    <source>
        <strain evidence="12 13">MP-1</strain>
    </source>
</reference>
<dbReference type="PANTHER" id="PTHR33446">
    <property type="entry name" value="PROTEIN TONB-RELATED"/>
    <property type="match status" value="1"/>
</dbReference>
<keyword evidence="10" id="KW-0735">Signal-anchor</keyword>
<keyword evidence="5 10" id="KW-0997">Cell inner membrane</keyword>
<keyword evidence="6 10" id="KW-0812">Transmembrane</keyword>
<gene>
    <name evidence="12" type="ORF">FR932_20345</name>
</gene>
<dbReference type="PANTHER" id="PTHR33446:SF2">
    <property type="entry name" value="PROTEIN TONB"/>
    <property type="match status" value="1"/>
</dbReference>
<keyword evidence="9 10" id="KW-0472">Membrane</keyword>
<dbReference type="GO" id="GO:0030288">
    <property type="term" value="C:outer membrane-bounded periplasmic space"/>
    <property type="evidence" value="ECO:0007669"/>
    <property type="project" value="InterPro"/>
</dbReference>
<dbReference type="Gene3D" id="3.30.2420.10">
    <property type="entry name" value="TonB"/>
    <property type="match status" value="1"/>
</dbReference>
<keyword evidence="8 10" id="KW-1133">Transmembrane helix</keyword>
<evidence type="ECO:0000256" key="6">
    <source>
        <dbReference type="ARBA" id="ARBA00022692"/>
    </source>
</evidence>
<dbReference type="KEGG" id="mmaa:FR932_20345"/>
<dbReference type="InterPro" id="IPR051045">
    <property type="entry name" value="TonB-dependent_transducer"/>
</dbReference>
<dbReference type="EMBL" id="CP044399">
    <property type="protein sequence ID" value="QFI39999.1"/>
    <property type="molecule type" value="Genomic_DNA"/>
</dbReference>
<feature type="domain" description="TonB C-terminal" evidence="11">
    <location>
        <begin position="147"/>
        <end position="234"/>
    </location>
</feature>
<evidence type="ECO:0000256" key="5">
    <source>
        <dbReference type="ARBA" id="ARBA00022519"/>
    </source>
</evidence>
<name>A0A5J6WPA7_MORMI</name>
<dbReference type="GO" id="GO:0055085">
    <property type="term" value="P:transmembrane transport"/>
    <property type="evidence" value="ECO:0007669"/>
    <property type="project" value="InterPro"/>
</dbReference>
<keyword evidence="4 10" id="KW-1003">Cell membrane</keyword>
<dbReference type="InterPro" id="IPR003538">
    <property type="entry name" value="TonB"/>
</dbReference>
<protein>
    <recommendedName>
        <fullName evidence="10">Protein TonB</fullName>
    </recommendedName>
</protein>
<dbReference type="GO" id="GO:0098797">
    <property type="term" value="C:plasma membrane protein complex"/>
    <property type="evidence" value="ECO:0007669"/>
    <property type="project" value="TreeGrafter"/>
</dbReference>
<evidence type="ECO:0000313" key="12">
    <source>
        <dbReference type="EMBL" id="QFI39999.1"/>
    </source>
</evidence>
<evidence type="ECO:0000256" key="9">
    <source>
        <dbReference type="ARBA" id="ARBA00023136"/>
    </source>
</evidence>
<comment type="function">
    <text evidence="10">Interacts with outer membrane receptor proteins that carry out high-affinity binding and energy dependent uptake into the periplasmic space of specific substrates. It could act to transduce energy from the cytoplasmic membrane to specific energy-requiring processes in the outer membrane, resulting in the release into the periplasm of ligands bound by these outer membrane proteins.</text>
</comment>
<dbReference type="Pfam" id="PF03544">
    <property type="entry name" value="TonB_C"/>
    <property type="match status" value="1"/>
</dbReference>
<evidence type="ECO:0000256" key="8">
    <source>
        <dbReference type="ARBA" id="ARBA00022989"/>
    </source>
</evidence>
<comment type="subcellular location">
    <subcellularLocation>
        <location evidence="1 10">Cell inner membrane</location>
        <topology evidence="1 10">Single-pass membrane protein</topology>
        <orientation evidence="1 10">Periplasmic side</orientation>
    </subcellularLocation>
</comment>
<feature type="transmembrane region" description="Helical" evidence="10">
    <location>
        <begin position="12"/>
        <end position="34"/>
    </location>
</feature>
<dbReference type="GO" id="GO:0015031">
    <property type="term" value="P:protein transport"/>
    <property type="evidence" value="ECO:0007669"/>
    <property type="project" value="UniProtKB-UniRule"/>
</dbReference>
<dbReference type="OrthoDB" id="1628901at2"/>
<dbReference type="NCBIfam" id="TIGR01352">
    <property type="entry name" value="tonB_Cterm"/>
    <property type="match status" value="1"/>
</dbReference>
<organism evidence="12 13">
    <name type="scientific">Moritella marina ATCC 15381</name>
    <dbReference type="NCBI Taxonomy" id="1202962"/>
    <lineage>
        <taxon>Bacteria</taxon>
        <taxon>Pseudomonadati</taxon>
        <taxon>Pseudomonadota</taxon>
        <taxon>Gammaproteobacteria</taxon>
        <taxon>Alteromonadales</taxon>
        <taxon>Moritellaceae</taxon>
        <taxon>Moritella</taxon>
    </lineage>
</organism>
<comment type="similarity">
    <text evidence="2 10">Belongs to the TonB family.</text>
</comment>
<keyword evidence="13" id="KW-1185">Reference proteome</keyword>
<dbReference type="GO" id="GO:0031992">
    <property type="term" value="F:energy transducer activity"/>
    <property type="evidence" value="ECO:0007669"/>
    <property type="project" value="InterPro"/>
</dbReference>
<dbReference type="GO" id="GO:0015891">
    <property type="term" value="P:siderophore transport"/>
    <property type="evidence" value="ECO:0007669"/>
    <property type="project" value="InterPro"/>
</dbReference>
<sequence>MLQSQPRGSKGHWLLAFGLAVVVNVSLAGLIYSLTVGSNKPPVQEPISIDFRQFTDSNVEEQEISPELEVIPEPKPQQEMVTLPQPVQPSFDVQNINLNSSITLPALSVPTFDVSPQLVDVTSHIQPQADVTPVAVATVEQAAIGEPEIGFAKVLRKTNPQYPYKAKRLKIEGYVLLHVLINDEGRSEEIKIIEESPRGYFAKVSRKSVRRWQFEKAPAGTEVWKKWRMVFELN</sequence>
<keyword evidence="7 10" id="KW-0653">Protein transport</keyword>
<evidence type="ECO:0000259" key="11">
    <source>
        <dbReference type="PROSITE" id="PS52015"/>
    </source>
</evidence>
<evidence type="ECO:0000256" key="3">
    <source>
        <dbReference type="ARBA" id="ARBA00022448"/>
    </source>
</evidence>
<evidence type="ECO:0000256" key="2">
    <source>
        <dbReference type="ARBA" id="ARBA00006555"/>
    </source>
</evidence>
<evidence type="ECO:0000256" key="4">
    <source>
        <dbReference type="ARBA" id="ARBA00022475"/>
    </source>
</evidence>
<accession>A0A5J6WPA7</accession>
<dbReference type="AlphaFoldDB" id="A0A5J6WPA7"/>
<evidence type="ECO:0000313" key="13">
    <source>
        <dbReference type="Proteomes" id="UP000327424"/>
    </source>
</evidence>
<proteinExistence type="inferred from homology"/>
<evidence type="ECO:0000256" key="1">
    <source>
        <dbReference type="ARBA" id="ARBA00004383"/>
    </source>
</evidence>
<dbReference type="PROSITE" id="PS52015">
    <property type="entry name" value="TONB_CTD"/>
    <property type="match status" value="1"/>
</dbReference>
<dbReference type="PRINTS" id="PR01374">
    <property type="entry name" value="TONBPROTEIN"/>
</dbReference>
<dbReference type="InterPro" id="IPR006260">
    <property type="entry name" value="TonB/TolA_C"/>
</dbReference>
<dbReference type="InterPro" id="IPR037682">
    <property type="entry name" value="TonB_C"/>
</dbReference>
<evidence type="ECO:0000256" key="7">
    <source>
        <dbReference type="ARBA" id="ARBA00022927"/>
    </source>
</evidence>
<evidence type="ECO:0000256" key="10">
    <source>
        <dbReference type="RuleBase" id="RU362123"/>
    </source>
</evidence>